<dbReference type="InterPro" id="IPR009071">
    <property type="entry name" value="HMG_box_dom"/>
</dbReference>
<evidence type="ECO:0000259" key="3">
    <source>
        <dbReference type="PROSITE" id="PS50118"/>
    </source>
</evidence>
<dbReference type="GO" id="GO:0003677">
    <property type="term" value="F:DNA binding"/>
    <property type="evidence" value="ECO:0007669"/>
    <property type="project" value="UniProtKB-UniRule"/>
</dbReference>
<dbReference type="PANTHER" id="PTHR47658">
    <property type="entry name" value="HIGH MOBILITY GROUP B PROTEIN 12-RELATED"/>
    <property type="match status" value="1"/>
</dbReference>
<organism evidence="4 5">
    <name type="scientific">Atlantisia rogersi</name>
    <name type="common">Inaccessible Island rail</name>
    <dbReference type="NCBI Taxonomy" id="2478892"/>
    <lineage>
        <taxon>Eukaryota</taxon>
        <taxon>Metazoa</taxon>
        <taxon>Chordata</taxon>
        <taxon>Craniata</taxon>
        <taxon>Vertebrata</taxon>
        <taxon>Euteleostomi</taxon>
        <taxon>Archelosauria</taxon>
        <taxon>Archosauria</taxon>
        <taxon>Dinosauria</taxon>
        <taxon>Saurischia</taxon>
        <taxon>Theropoda</taxon>
        <taxon>Coelurosauria</taxon>
        <taxon>Aves</taxon>
        <taxon>Neognathae</taxon>
        <taxon>Neoaves</taxon>
        <taxon>Gruiformes</taxon>
        <taxon>Rallidae</taxon>
        <taxon>Atlantisia</taxon>
    </lineage>
</organism>
<dbReference type="Proteomes" id="UP000518911">
    <property type="component" value="Unassembled WGS sequence"/>
</dbReference>
<dbReference type="Pfam" id="PF00505">
    <property type="entry name" value="HMG_box"/>
    <property type="match status" value="1"/>
</dbReference>
<dbReference type="Gene3D" id="1.10.30.10">
    <property type="entry name" value="High mobility group box domain"/>
    <property type="match status" value="1"/>
</dbReference>
<evidence type="ECO:0000256" key="1">
    <source>
        <dbReference type="PROSITE-ProRule" id="PRU00267"/>
    </source>
</evidence>
<dbReference type="PANTHER" id="PTHR47658:SF1">
    <property type="entry name" value="MEIOSIS INITIATOR PROTEIN"/>
    <property type="match status" value="1"/>
</dbReference>
<dbReference type="AlphaFoldDB" id="A0A7L3WXI0"/>
<accession>A0A7L3WXI0</accession>
<evidence type="ECO:0000313" key="5">
    <source>
        <dbReference type="Proteomes" id="UP000518911"/>
    </source>
</evidence>
<dbReference type="EMBL" id="VZUJ01119241">
    <property type="protein sequence ID" value="NXV81532.1"/>
    <property type="molecule type" value="Genomic_DNA"/>
</dbReference>
<feature type="non-terminal residue" evidence="4">
    <location>
        <position position="1"/>
    </location>
</feature>
<reference evidence="4 5" key="1">
    <citation type="submission" date="2019-09" db="EMBL/GenBank/DDBJ databases">
        <title>Bird 10,000 Genomes (B10K) Project - Family phase.</title>
        <authorList>
            <person name="Zhang G."/>
        </authorList>
    </citation>
    <scope>NUCLEOTIDE SEQUENCE [LARGE SCALE GENOMIC DNA]</scope>
    <source>
        <strain evidence="4">OUT-0055</strain>
        <tissue evidence="4">Blood</tissue>
    </source>
</reference>
<proteinExistence type="predicted"/>
<dbReference type="OrthoDB" id="1919336at2759"/>
<evidence type="ECO:0000313" key="4">
    <source>
        <dbReference type="EMBL" id="NXV81532.1"/>
    </source>
</evidence>
<dbReference type="PROSITE" id="PS50118">
    <property type="entry name" value="HMG_BOX_2"/>
    <property type="match status" value="1"/>
</dbReference>
<dbReference type="GO" id="GO:0005634">
    <property type="term" value="C:nucleus"/>
    <property type="evidence" value="ECO:0007669"/>
    <property type="project" value="UniProtKB-UniRule"/>
</dbReference>
<comment type="caution">
    <text evidence="4">The sequence shown here is derived from an EMBL/GenBank/DDBJ whole genome shotgun (WGS) entry which is preliminary data.</text>
</comment>
<dbReference type="InterPro" id="IPR036910">
    <property type="entry name" value="HMG_box_dom_sf"/>
</dbReference>
<name>A0A7L3WXI0_9GRUI</name>
<keyword evidence="5" id="KW-1185">Reference proteome</keyword>
<gene>
    <name evidence="4" type="primary">Bhmg1</name>
    <name evidence="4" type="ORF">ATLROG_R14414</name>
</gene>
<feature type="non-terminal residue" evidence="4">
    <location>
        <position position="162"/>
    </location>
</feature>
<protein>
    <submittedName>
        <fullName evidence="4">BHMG1 protein</fullName>
    </submittedName>
</protein>
<feature type="DNA-binding region" description="HMG box" evidence="1">
    <location>
        <begin position="113"/>
        <end position="162"/>
    </location>
</feature>
<dbReference type="SUPFAM" id="SSF47095">
    <property type="entry name" value="HMG-box"/>
    <property type="match status" value="1"/>
</dbReference>
<feature type="domain" description="HMG box" evidence="3">
    <location>
        <begin position="113"/>
        <end position="162"/>
    </location>
</feature>
<keyword evidence="1" id="KW-0539">Nucleus</keyword>
<feature type="compositionally biased region" description="Low complexity" evidence="2">
    <location>
        <begin position="27"/>
        <end position="36"/>
    </location>
</feature>
<evidence type="ECO:0000256" key="2">
    <source>
        <dbReference type="SAM" id="MobiDB-lite"/>
    </source>
</evidence>
<feature type="region of interest" description="Disordered" evidence="2">
    <location>
        <begin position="1"/>
        <end position="45"/>
    </location>
</feature>
<sequence>LTEPYWETVDWEGVMPQSPSPRRKGHLGLSPSLLASPSPPASPGGVVRGAFGGGCDTSCVCTPHPPTQHHRVTPPLLSITMSSPQLSFQMSISAHSCGVAPRGRGPKAPPQPRKKCVNGFIMFCRLNRKSFMRTHPGLSSRTTTQELAKLWHSLSLAERRQY</sequence>
<keyword evidence="1" id="KW-0238">DNA-binding</keyword>